<dbReference type="PANTHER" id="PTHR11786:SF0">
    <property type="entry name" value="ARYLAMINE N-ACETYLTRANSFERASE 4-RELATED"/>
    <property type="match status" value="1"/>
</dbReference>
<dbReference type="SUPFAM" id="SSF54001">
    <property type="entry name" value="Cysteine proteinases"/>
    <property type="match status" value="1"/>
</dbReference>
<dbReference type="InterPro" id="IPR053710">
    <property type="entry name" value="Arylamine_NAT_domain_sf"/>
</dbReference>
<reference evidence="2" key="1">
    <citation type="journal article" date="2020" name="Stud. Mycol.">
        <title>101 Dothideomycetes genomes: a test case for predicting lifestyles and emergence of pathogens.</title>
        <authorList>
            <person name="Haridas S."/>
            <person name="Albert R."/>
            <person name="Binder M."/>
            <person name="Bloem J."/>
            <person name="Labutti K."/>
            <person name="Salamov A."/>
            <person name="Andreopoulos B."/>
            <person name="Baker S."/>
            <person name="Barry K."/>
            <person name="Bills G."/>
            <person name="Bluhm B."/>
            <person name="Cannon C."/>
            <person name="Castanera R."/>
            <person name="Culley D."/>
            <person name="Daum C."/>
            <person name="Ezra D."/>
            <person name="Gonzalez J."/>
            <person name="Henrissat B."/>
            <person name="Kuo A."/>
            <person name="Liang C."/>
            <person name="Lipzen A."/>
            <person name="Lutzoni F."/>
            <person name="Magnuson J."/>
            <person name="Mondo S."/>
            <person name="Nolan M."/>
            <person name="Ohm R."/>
            <person name="Pangilinan J."/>
            <person name="Park H.-J."/>
            <person name="Ramirez L."/>
            <person name="Alfaro M."/>
            <person name="Sun H."/>
            <person name="Tritt A."/>
            <person name="Yoshinaga Y."/>
            <person name="Zwiers L.-H."/>
            <person name="Turgeon B."/>
            <person name="Goodwin S."/>
            <person name="Spatafora J."/>
            <person name="Crous P."/>
            <person name="Grigoriev I."/>
        </authorList>
    </citation>
    <scope>NUCLEOTIDE SEQUENCE</scope>
    <source>
        <strain evidence="2">SCOH1-5</strain>
    </source>
</reference>
<comment type="similarity">
    <text evidence="1">Belongs to the arylamine N-acetyltransferase family.</text>
</comment>
<dbReference type="OrthoDB" id="10260017at2759"/>
<proteinExistence type="inferred from homology"/>
<accession>A0A6A6FKC4</accession>
<name>A0A6A6FKC4_9PEZI</name>
<dbReference type="PANTHER" id="PTHR11786">
    <property type="entry name" value="N-HYDROXYARYLAMINE O-ACETYLTRANSFERASE"/>
    <property type="match status" value="1"/>
</dbReference>
<organism evidence="2 3">
    <name type="scientific">Cercospora zeae-maydis SCOH1-5</name>
    <dbReference type="NCBI Taxonomy" id="717836"/>
    <lineage>
        <taxon>Eukaryota</taxon>
        <taxon>Fungi</taxon>
        <taxon>Dikarya</taxon>
        <taxon>Ascomycota</taxon>
        <taxon>Pezizomycotina</taxon>
        <taxon>Dothideomycetes</taxon>
        <taxon>Dothideomycetidae</taxon>
        <taxon>Mycosphaerellales</taxon>
        <taxon>Mycosphaerellaceae</taxon>
        <taxon>Cercospora</taxon>
    </lineage>
</organism>
<dbReference type="Proteomes" id="UP000799539">
    <property type="component" value="Unassembled WGS sequence"/>
</dbReference>
<dbReference type="InterPro" id="IPR001447">
    <property type="entry name" value="Arylamine_N-AcTrfase"/>
</dbReference>
<dbReference type="AlphaFoldDB" id="A0A6A6FKC4"/>
<protein>
    <submittedName>
        <fullName evidence="2">Uncharacterized protein</fullName>
    </submittedName>
</protein>
<dbReference type="Gene3D" id="3.30.2140.20">
    <property type="match status" value="1"/>
</dbReference>
<dbReference type="Pfam" id="PF00797">
    <property type="entry name" value="Acetyltransf_2"/>
    <property type="match status" value="1"/>
</dbReference>
<gene>
    <name evidence="2" type="ORF">CERZMDRAFT_95956</name>
</gene>
<evidence type="ECO:0000256" key="1">
    <source>
        <dbReference type="ARBA" id="ARBA00006547"/>
    </source>
</evidence>
<keyword evidence="3" id="KW-1185">Reference proteome</keyword>
<sequence length="326" mass="37107">MGHNPTYTSDQIHQFYERIQLPAKYRHEPGSASTAIAQGSGGLDFLAALQRYTLAKIPFENLALHYARNKGIDIDPQILFEKIISRNSGRGGYCMELNCLFSVVLRTLGFQLYSTSGRVSTAASPDADNNSADDVRFLGFAHHINIVTIQNVRYHVDVAFGGRGPTKPLPLEHGTVHLNIRPTQEVRLRFDTISQNESRNKLWIYEVRNCPEKLWLPQYCFPDDVEFLPADFESMNFFTATSPTSFFTWMVFVVRRILSEEDGGEILGEVVMMGNRMYRRVLGRKEVEVEFKTERERIEALEKEFGIVLDEIQRRGITGMASSIGQ</sequence>
<dbReference type="InterPro" id="IPR038765">
    <property type="entry name" value="Papain-like_cys_pep_sf"/>
</dbReference>
<dbReference type="EMBL" id="ML992669">
    <property type="protein sequence ID" value="KAF2213929.1"/>
    <property type="molecule type" value="Genomic_DNA"/>
</dbReference>
<dbReference type="GO" id="GO:0016407">
    <property type="term" value="F:acetyltransferase activity"/>
    <property type="evidence" value="ECO:0007669"/>
    <property type="project" value="InterPro"/>
</dbReference>
<evidence type="ECO:0000313" key="3">
    <source>
        <dbReference type="Proteomes" id="UP000799539"/>
    </source>
</evidence>
<evidence type="ECO:0000313" key="2">
    <source>
        <dbReference type="EMBL" id="KAF2213929.1"/>
    </source>
</evidence>